<dbReference type="InterPro" id="IPR005952">
    <property type="entry name" value="Phosphogly_mut1"/>
</dbReference>
<evidence type="ECO:0000256" key="2">
    <source>
        <dbReference type="ARBA" id="ARBA00012028"/>
    </source>
</evidence>
<keyword evidence="9" id="KW-1185">Reference proteome</keyword>
<dbReference type="eggNOG" id="COG0406">
    <property type="taxonomic scope" value="Bacteria"/>
</dbReference>
<evidence type="ECO:0000256" key="5">
    <source>
        <dbReference type="PIRSR" id="PIRSR613078-1"/>
    </source>
</evidence>
<dbReference type="InterPro" id="IPR013078">
    <property type="entry name" value="His_Pase_superF_clade-1"/>
</dbReference>
<evidence type="ECO:0000256" key="3">
    <source>
        <dbReference type="ARBA" id="ARBA00023152"/>
    </source>
</evidence>
<evidence type="ECO:0000256" key="4">
    <source>
        <dbReference type="ARBA" id="ARBA00023235"/>
    </source>
</evidence>
<dbReference type="PANTHER" id="PTHR11931">
    <property type="entry name" value="PHOSPHOGLYCERATE MUTASE"/>
    <property type="match status" value="1"/>
</dbReference>
<keyword evidence="3" id="KW-0324">Glycolysis</keyword>
<dbReference type="InterPro" id="IPR029033">
    <property type="entry name" value="His_PPase_superfam"/>
</dbReference>
<dbReference type="EMBL" id="AGZS01000006">
    <property type="protein sequence ID" value="EJD64641.1"/>
    <property type="molecule type" value="Genomic_DNA"/>
</dbReference>
<dbReference type="GO" id="GO:0004619">
    <property type="term" value="F:phosphoglycerate mutase activity"/>
    <property type="evidence" value="ECO:0007669"/>
    <property type="project" value="UniProtKB-EC"/>
</dbReference>
<reference evidence="8 9" key="1">
    <citation type="submission" date="2012-01" db="EMBL/GenBank/DDBJ databases">
        <title>The Genome Sequence of Scardovia wiggsiae F0424.</title>
        <authorList>
            <consortium name="The Broad Institute Genome Sequencing Platform"/>
            <person name="Earl A."/>
            <person name="Ward D."/>
            <person name="Feldgarden M."/>
            <person name="Gevers D."/>
            <person name="Izard J."/>
            <person name="Ganesan A."/>
            <person name="Baranova O.V."/>
            <person name="Blanton J.M."/>
            <person name="Tanner A.C."/>
            <person name="Mathney J."/>
            <person name="Dewhirst F.E."/>
            <person name="Young S.K."/>
            <person name="Zeng Q."/>
            <person name="Gargeya S."/>
            <person name="Fitzgerald M."/>
            <person name="Haas B."/>
            <person name="Abouelleil A."/>
            <person name="Alvarado L."/>
            <person name="Arachchi H.M."/>
            <person name="Berlin A."/>
            <person name="Chapman S.B."/>
            <person name="Gearin G."/>
            <person name="Goldberg J."/>
            <person name="Griggs A."/>
            <person name="Gujja S."/>
            <person name="Hansen M."/>
            <person name="Heiman D."/>
            <person name="Howarth C."/>
            <person name="Larimer J."/>
            <person name="Lui A."/>
            <person name="MacDonald P.J.P."/>
            <person name="McCowen C."/>
            <person name="Montmayeur A."/>
            <person name="Murphy C."/>
            <person name="Neiman D."/>
            <person name="Pearson M."/>
            <person name="Priest M."/>
            <person name="Roberts A."/>
            <person name="Saif S."/>
            <person name="Shea T."/>
            <person name="Sisk P."/>
            <person name="Stolte C."/>
            <person name="Sykes S."/>
            <person name="Wortman J."/>
            <person name="Nusbaum C."/>
            <person name="Birren B."/>
        </authorList>
    </citation>
    <scope>NUCLEOTIDE SEQUENCE [LARGE SCALE GENOMIC DNA]</scope>
    <source>
        <strain evidence="8 9">F0424</strain>
    </source>
</reference>
<dbReference type="AlphaFoldDB" id="J0WZV0"/>
<feature type="binding site" evidence="6">
    <location>
        <position position="73"/>
    </location>
    <ligand>
        <name>substrate</name>
    </ligand>
</feature>
<dbReference type="OrthoDB" id="4697614at2"/>
<protein>
    <recommendedName>
        <fullName evidence="2">phosphoglycerate mutase (2,3-diphosphoglycerate-dependent)</fullName>
        <ecNumber evidence="2">5.4.2.11</ecNumber>
    </recommendedName>
</protein>
<evidence type="ECO:0000256" key="1">
    <source>
        <dbReference type="ARBA" id="ARBA00006717"/>
    </source>
</evidence>
<proteinExistence type="inferred from homology"/>
<dbReference type="CDD" id="cd07067">
    <property type="entry name" value="HP_PGM_like"/>
    <property type="match status" value="1"/>
</dbReference>
<feature type="site" description="Transition state stabilizer" evidence="7">
    <location>
        <position position="184"/>
    </location>
</feature>
<evidence type="ECO:0000256" key="7">
    <source>
        <dbReference type="PIRSR" id="PIRSR613078-3"/>
    </source>
</evidence>
<sequence length="230" mass="25141">MVQGVLRGRLVLLRHGQTVWSETGQYTGRTDIPLTQTGCIQAKDAGKRIREFLAGPGAGASAAFHVYVSPLKRAQDTAQLAGLGEYTVDDGLAEFDYGPAEGRTRSQVAKAIGEKTWNIWDRGPLTLPSALQGIRHEMLPEYGEITINNGVGESVEMAAARTRQVIQRAVTALEAGEDVICVAHAHILRILATQWLGLQPEAARMFELGTARFCVLSWHHEDRVISGWNL</sequence>
<comment type="similarity">
    <text evidence="1">Belongs to the phosphoglycerate mutase family. BPG-dependent PGAM subfamily.</text>
</comment>
<keyword evidence="4" id="KW-0413">Isomerase</keyword>
<feature type="binding site" evidence="6">
    <location>
        <begin position="94"/>
        <end position="97"/>
    </location>
    <ligand>
        <name>substrate</name>
    </ligand>
</feature>
<dbReference type="HOGENOM" id="CLU_033323_13_1_11"/>
<name>J0WZV0_9BIFI</name>
<dbReference type="Pfam" id="PF00300">
    <property type="entry name" value="His_Phos_1"/>
    <property type="match status" value="1"/>
</dbReference>
<feature type="active site" description="Proton donor/acceptor" evidence="5">
    <location>
        <position position="94"/>
    </location>
</feature>
<dbReference type="GO" id="GO:0006096">
    <property type="term" value="P:glycolytic process"/>
    <property type="evidence" value="ECO:0007669"/>
    <property type="project" value="UniProtKB-KW"/>
</dbReference>
<feature type="active site" description="Tele-phosphohistidine intermediate" evidence="5">
    <location>
        <position position="15"/>
    </location>
</feature>
<accession>J0WZV0</accession>
<comment type="caution">
    <text evidence="8">The sequence shown here is derived from an EMBL/GenBank/DDBJ whole genome shotgun (WGS) entry which is preliminary data.</text>
</comment>
<evidence type="ECO:0000313" key="8">
    <source>
        <dbReference type="EMBL" id="EJD64641.1"/>
    </source>
</evidence>
<dbReference type="Proteomes" id="UP000006415">
    <property type="component" value="Unassembled WGS sequence"/>
</dbReference>
<gene>
    <name evidence="8" type="ORF">HMPREF9156_01136</name>
</gene>
<dbReference type="EC" id="5.4.2.11" evidence="2"/>
<evidence type="ECO:0000313" key="9">
    <source>
        <dbReference type="Proteomes" id="UP000006415"/>
    </source>
</evidence>
<dbReference type="SMART" id="SM00855">
    <property type="entry name" value="PGAM"/>
    <property type="match status" value="1"/>
</dbReference>
<dbReference type="RefSeq" id="WP_007148199.1">
    <property type="nucleotide sequence ID" value="NZ_AKCI01000001.1"/>
</dbReference>
<dbReference type="Gene3D" id="3.40.50.1240">
    <property type="entry name" value="Phosphoglycerate mutase-like"/>
    <property type="match status" value="1"/>
</dbReference>
<dbReference type="SUPFAM" id="SSF53254">
    <property type="entry name" value="Phosphoglycerate mutase-like"/>
    <property type="match status" value="1"/>
</dbReference>
<evidence type="ECO:0000256" key="6">
    <source>
        <dbReference type="PIRSR" id="PIRSR613078-2"/>
    </source>
</evidence>
<organism evidence="8 9">
    <name type="scientific">Scardovia wiggsiae F0424</name>
    <dbReference type="NCBI Taxonomy" id="857290"/>
    <lineage>
        <taxon>Bacteria</taxon>
        <taxon>Bacillati</taxon>
        <taxon>Actinomycetota</taxon>
        <taxon>Actinomycetes</taxon>
        <taxon>Bifidobacteriales</taxon>
        <taxon>Bifidobacteriaceae</taxon>
        <taxon>Scardovia</taxon>
    </lineage>
</organism>
<dbReference type="STRING" id="857290.HMPREF9156_01136"/>
<feature type="binding site" evidence="6">
    <location>
        <begin position="27"/>
        <end position="28"/>
    </location>
    <ligand>
        <name>substrate</name>
    </ligand>
</feature>